<dbReference type="InterPro" id="IPR023041">
    <property type="entry name" value="Glucose_rcpt_Git3-like_N"/>
</dbReference>
<feature type="transmembrane region" description="Helical" evidence="6">
    <location>
        <begin position="118"/>
        <end position="141"/>
    </location>
</feature>
<dbReference type="STRING" id="105984.A0A427XH69"/>
<dbReference type="SUPFAM" id="SSF81321">
    <property type="entry name" value="Family A G protein-coupled receptor-like"/>
    <property type="match status" value="1"/>
</dbReference>
<evidence type="ECO:0000313" key="8">
    <source>
        <dbReference type="EMBL" id="RSH78240.1"/>
    </source>
</evidence>
<feature type="transmembrane region" description="Helical" evidence="6">
    <location>
        <begin position="36"/>
        <end position="59"/>
    </location>
</feature>
<feature type="compositionally biased region" description="Low complexity" evidence="5">
    <location>
        <begin position="790"/>
        <end position="803"/>
    </location>
</feature>
<evidence type="ECO:0000256" key="5">
    <source>
        <dbReference type="SAM" id="MobiDB-lite"/>
    </source>
</evidence>
<evidence type="ECO:0000259" key="7">
    <source>
        <dbReference type="Pfam" id="PF11710"/>
    </source>
</evidence>
<dbReference type="GeneID" id="39587247"/>
<dbReference type="PANTHER" id="PTHR23112">
    <property type="entry name" value="G PROTEIN-COUPLED RECEPTOR 157-RELATED"/>
    <property type="match status" value="1"/>
</dbReference>
<feature type="domain" description="Glucose receptor Git3-like N-terminal" evidence="7">
    <location>
        <begin position="48"/>
        <end position="223"/>
    </location>
</feature>
<feature type="transmembrane region" description="Helical" evidence="6">
    <location>
        <begin position="79"/>
        <end position="98"/>
    </location>
</feature>
<dbReference type="Pfam" id="PF11710">
    <property type="entry name" value="Git3"/>
    <property type="match status" value="1"/>
</dbReference>
<evidence type="ECO:0000256" key="3">
    <source>
        <dbReference type="ARBA" id="ARBA00022989"/>
    </source>
</evidence>
<evidence type="ECO:0000256" key="4">
    <source>
        <dbReference type="ARBA" id="ARBA00023136"/>
    </source>
</evidence>
<keyword evidence="3 6" id="KW-1133">Transmembrane helix</keyword>
<accession>A0A427XH69</accession>
<dbReference type="RefSeq" id="XP_028473387.1">
    <property type="nucleotide sequence ID" value="XM_028618431.1"/>
</dbReference>
<gene>
    <name evidence="8" type="ORF">EHS24_002704</name>
</gene>
<feature type="region of interest" description="Disordered" evidence="5">
    <location>
        <begin position="287"/>
        <end position="339"/>
    </location>
</feature>
<feature type="transmembrane region" description="Helical" evidence="6">
    <location>
        <begin position="642"/>
        <end position="664"/>
    </location>
</feature>
<evidence type="ECO:0000256" key="6">
    <source>
        <dbReference type="SAM" id="Phobius"/>
    </source>
</evidence>
<keyword evidence="4 6" id="KW-0472">Membrane</keyword>
<evidence type="ECO:0000256" key="2">
    <source>
        <dbReference type="ARBA" id="ARBA00022692"/>
    </source>
</evidence>
<feature type="compositionally biased region" description="Polar residues" evidence="5">
    <location>
        <begin position="471"/>
        <end position="484"/>
    </location>
</feature>
<dbReference type="OrthoDB" id="100006at2759"/>
<dbReference type="AlphaFoldDB" id="A0A427XH69"/>
<reference evidence="8 9" key="1">
    <citation type="submission" date="2018-11" db="EMBL/GenBank/DDBJ databases">
        <title>Genome sequence of Apiotrichum porosum DSM 27194.</title>
        <authorList>
            <person name="Aliyu H."/>
            <person name="Gorte O."/>
            <person name="Ochsenreither K."/>
        </authorList>
    </citation>
    <scope>NUCLEOTIDE SEQUENCE [LARGE SCALE GENOMIC DNA]</scope>
    <source>
        <strain evidence="8 9">DSM 27194</strain>
    </source>
</reference>
<dbReference type="Gene3D" id="1.20.1070.10">
    <property type="entry name" value="Rhodopsin 7-helix transmembrane proteins"/>
    <property type="match status" value="1"/>
</dbReference>
<evidence type="ECO:0000256" key="1">
    <source>
        <dbReference type="ARBA" id="ARBA00004141"/>
    </source>
</evidence>
<organism evidence="8 9">
    <name type="scientific">Apiotrichum porosum</name>
    <dbReference type="NCBI Taxonomy" id="105984"/>
    <lineage>
        <taxon>Eukaryota</taxon>
        <taxon>Fungi</taxon>
        <taxon>Dikarya</taxon>
        <taxon>Basidiomycota</taxon>
        <taxon>Agaricomycotina</taxon>
        <taxon>Tremellomycetes</taxon>
        <taxon>Trichosporonales</taxon>
        <taxon>Trichosporonaceae</taxon>
        <taxon>Apiotrichum</taxon>
    </lineage>
</organism>
<feature type="compositionally biased region" description="Basic and acidic residues" evidence="5">
    <location>
        <begin position="804"/>
        <end position="813"/>
    </location>
</feature>
<protein>
    <recommendedName>
        <fullName evidence="7">Glucose receptor Git3-like N-terminal domain-containing protein</fullName>
    </recommendedName>
</protein>
<dbReference type="EMBL" id="RSCE01000013">
    <property type="protein sequence ID" value="RSH78240.1"/>
    <property type="molecule type" value="Genomic_DNA"/>
</dbReference>
<dbReference type="GO" id="GO:0007189">
    <property type="term" value="P:adenylate cyclase-activating G protein-coupled receptor signaling pathway"/>
    <property type="evidence" value="ECO:0007669"/>
    <property type="project" value="TreeGrafter"/>
</dbReference>
<dbReference type="GO" id="GO:0005886">
    <property type="term" value="C:plasma membrane"/>
    <property type="evidence" value="ECO:0007669"/>
    <property type="project" value="TreeGrafter"/>
</dbReference>
<dbReference type="Proteomes" id="UP000279236">
    <property type="component" value="Unassembled WGS sequence"/>
</dbReference>
<evidence type="ECO:0000313" key="9">
    <source>
        <dbReference type="Proteomes" id="UP000279236"/>
    </source>
</evidence>
<dbReference type="GO" id="GO:0004930">
    <property type="term" value="F:G protein-coupled receptor activity"/>
    <property type="evidence" value="ECO:0007669"/>
    <property type="project" value="TreeGrafter"/>
</dbReference>
<keyword evidence="2 6" id="KW-0812">Transmembrane</keyword>
<feature type="transmembrane region" description="Helical" evidence="6">
    <location>
        <begin position="676"/>
        <end position="696"/>
    </location>
</feature>
<feature type="compositionally biased region" description="Polar residues" evidence="5">
    <location>
        <begin position="748"/>
        <end position="758"/>
    </location>
</feature>
<comment type="subcellular location">
    <subcellularLocation>
        <location evidence="1">Membrane</location>
        <topology evidence="1">Multi-pass membrane protein</topology>
    </subcellularLocation>
</comment>
<dbReference type="PANTHER" id="PTHR23112:SF0">
    <property type="entry name" value="TRANSMEMBRANE PROTEIN 116"/>
    <property type="match status" value="1"/>
</dbReference>
<feature type="compositionally biased region" description="Polar residues" evidence="5">
    <location>
        <begin position="431"/>
        <end position="451"/>
    </location>
</feature>
<feature type="region of interest" description="Disordered" evidence="5">
    <location>
        <begin position="709"/>
        <end position="813"/>
    </location>
</feature>
<feature type="region of interest" description="Disordered" evidence="5">
    <location>
        <begin position="424"/>
        <end position="502"/>
    </location>
</feature>
<feature type="region of interest" description="Disordered" evidence="5">
    <location>
        <begin position="381"/>
        <end position="406"/>
    </location>
</feature>
<comment type="caution">
    <text evidence="8">The sequence shown here is derived from an EMBL/GenBank/DDBJ whole genome shotgun (WGS) entry which is preliminary data.</text>
</comment>
<feature type="transmembrane region" description="Helical" evidence="6">
    <location>
        <begin position="153"/>
        <end position="178"/>
    </location>
</feature>
<feature type="compositionally biased region" description="Basic residues" evidence="5">
    <location>
        <begin position="324"/>
        <end position="333"/>
    </location>
</feature>
<feature type="transmembrane region" description="Helical" evidence="6">
    <location>
        <begin position="198"/>
        <end position="221"/>
    </location>
</feature>
<keyword evidence="9" id="KW-1185">Reference proteome</keyword>
<sequence length="813" mass="88563">MAPSPPEYGIALEGSDYIAHMYHIASETSSVDDDTWVLAGDTAILALTIIGSLFIMGMIQYNDWRGKSATTRMRLVQSLVLSDLIMGIVGIIGCALTLDGKPLVLDTPECDGLGVSMVAVIFSQHLWTLALAGSTFMILVHPLHSLTSWIEKYWYWSWLAVWLISFAVSVAGYILYGYGPSGGICYYMNDAGLFAELIQFLPRAIVFLVIAILYGKLYVFLRRPDKIRTGYTDTPVGSSSYSKLKSSWFGSSRRSRRRAEGGGGLFGHGGHNTVIIDKNGHRIGKDSALMSSGGNSSSEEEAPEVPQTRVIEVPTPRRPAATHQKSHRTVKRHIPSDAPPWEHVELPVFQVDGQRYGGQEADPIHQRDSMWRDWSGFGRQHKHASTTSMHSSQVTRVPGTDTSPFASPVKASFDKGLTSPTATLFEDKVSPTRSTFDHQSLSPTTTYFPSPSNSPPRAMKNHSEVPGTHGPKSSPNEDGSSFSSDDVAEVTKPPPAVTRNPVPVIGLYEDFSMEQRRGSIPDGTIPFRRASKIAMPSNMVLPTTTTGTASFLSNPGGSIAGNIAELPRVETPAMYLARDVEKGLDGDDDDDDEDTWDLARMLKEEPPSTANDPFQVQQTQASEGDEYVAESMASYLNRKASLLMLWFPLGYVLLFSVSTIRIIYDFVGSPPPELRAISRWTMFGQGILDGVIYGVIEYHTKRVVRRRVRKGTFSPRTSRGSQGATGGGSALGNAVRGGISGLSGRSRPTSPMSANKQTASRREGASPTVSFADPETSIMQRLDTKQMEAALRLRGSDSGSSDSAETKELKDAV</sequence>
<feature type="compositionally biased region" description="Polar residues" evidence="5">
    <location>
        <begin position="385"/>
        <end position="405"/>
    </location>
</feature>
<proteinExistence type="predicted"/>
<name>A0A427XH69_9TREE</name>